<dbReference type="Proteomes" id="UP000186601">
    <property type="component" value="Unassembled WGS sequence"/>
</dbReference>
<comment type="caution">
    <text evidence="2">The sequence shown here is derived from an EMBL/GenBank/DDBJ whole genome shotgun (WGS) entry which is preliminary data.</text>
</comment>
<evidence type="ECO:0000313" key="2">
    <source>
        <dbReference type="EMBL" id="PSR72415.1"/>
    </source>
</evidence>
<proteinExistence type="predicted"/>
<dbReference type="InterPro" id="IPR018824">
    <property type="entry name" value="Conidiation-specific_6"/>
</dbReference>
<gene>
    <name evidence="2" type="ORF">PHLCEN_2v11758</name>
</gene>
<feature type="region of interest" description="Disordered" evidence="1">
    <location>
        <begin position="69"/>
        <end position="89"/>
    </location>
</feature>
<dbReference type="Pfam" id="PF10346">
    <property type="entry name" value="Con-6"/>
    <property type="match status" value="2"/>
</dbReference>
<feature type="compositionally biased region" description="Basic and acidic residues" evidence="1">
    <location>
        <begin position="22"/>
        <end position="34"/>
    </location>
</feature>
<dbReference type="GO" id="GO:0005737">
    <property type="term" value="C:cytoplasm"/>
    <property type="evidence" value="ECO:0007669"/>
    <property type="project" value="TreeGrafter"/>
</dbReference>
<accession>A0A2R6NJ57</accession>
<dbReference type="EMBL" id="MLYV02001192">
    <property type="protein sequence ID" value="PSR72415.1"/>
    <property type="molecule type" value="Genomic_DNA"/>
</dbReference>
<sequence>MQMQTINAAHTEAGLSNPNVGEEAKQSLRERLDNMEGGGESNSGETHHDPGYVERGHKASCLIFATLSNPRTSAEAKEHSKNVLDNIDS</sequence>
<feature type="compositionally biased region" description="Basic and acidic residues" evidence="1">
    <location>
        <begin position="45"/>
        <end position="54"/>
    </location>
</feature>
<name>A0A2R6NJ57_9APHY</name>
<organism evidence="2 3">
    <name type="scientific">Hermanssonia centrifuga</name>
    <dbReference type="NCBI Taxonomy" id="98765"/>
    <lineage>
        <taxon>Eukaryota</taxon>
        <taxon>Fungi</taxon>
        <taxon>Dikarya</taxon>
        <taxon>Basidiomycota</taxon>
        <taxon>Agaricomycotina</taxon>
        <taxon>Agaricomycetes</taxon>
        <taxon>Polyporales</taxon>
        <taxon>Meruliaceae</taxon>
        <taxon>Hermanssonia</taxon>
    </lineage>
</organism>
<dbReference type="InterPro" id="IPR052670">
    <property type="entry name" value="UPF0654_domain"/>
</dbReference>
<reference evidence="2 3" key="1">
    <citation type="submission" date="2018-02" db="EMBL/GenBank/DDBJ databases">
        <title>Genome sequence of the basidiomycete white-rot fungus Phlebia centrifuga.</title>
        <authorList>
            <person name="Granchi Z."/>
            <person name="Peng M."/>
            <person name="de Vries R.P."/>
            <person name="Hilden K."/>
            <person name="Makela M.R."/>
            <person name="Grigoriev I."/>
            <person name="Riley R."/>
        </authorList>
    </citation>
    <scope>NUCLEOTIDE SEQUENCE [LARGE SCALE GENOMIC DNA]</scope>
    <source>
        <strain evidence="2 3">FBCC195</strain>
    </source>
</reference>
<feature type="region of interest" description="Disordered" evidence="1">
    <location>
        <begin position="1"/>
        <end position="54"/>
    </location>
</feature>
<evidence type="ECO:0000256" key="1">
    <source>
        <dbReference type="SAM" id="MobiDB-lite"/>
    </source>
</evidence>
<keyword evidence="3" id="KW-1185">Reference proteome</keyword>
<dbReference type="PANTHER" id="PTHR36576:SF2">
    <property type="entry name" value="PROTEIN CON-6, PUTATIVE (AFU_ORTHOLOGUE AFUA_4G03615)-RELATED"/>
    <property type="match status" value="1"/>
</dbReference>
<feature type="compositionally biased region" description="Polar residues" evidence="1">
    <location>
        <begin position="1"/>
        <end position="19"/>
    </location>
</feature>
<evidence type="ECO:0000313" key="3">
    <source>
        <dbReference type="Proteomes" id="UP000186601"/>
    </source>
</evidence>
<dbReference type="AlphaFoldDB" id="A0A2R6NJ57"/>
<dbReference type="PANTHER" id="PTHR36576">
    <property type="entry name" value="UPF0654 PROTEIN C11D3.01C-RELATED"/>
    <property type="match status" value="1"/>
</dbReference>
<protein>
    <submittedName>
        <fullName evidence="2">Uncharacterized protein</fullName>
    </submittedName>
</protein>
<dbReference type="OrthoDB" id="5419162at2759"/>